<dbReference type="SUPFAM" id="SSF56672">
    <property type="entry name" value="DNA/RNA polymerases"/>
    <property type="match status" value="1"/>
</dbReference>
<dbReference type="GO" id="GO:0071897">
    <property type="term" value="P:DNA biosynthetic process"/>
    <property type="evidence" value="ECO:0007669"/>
    <property type="project" value="UniProtKB-ARBA"/>
</dbReference>
<evidence type="ECO:0000313" key="2">
    <source>
        <dbReference type="Proteomes" id="UP000499080"/>
    </source>
</evidence>
<evidence type="ECO:0008006" key="3">
    <source>
        <dbReference type="Google" id="ProtNLM"/>
    </source>
</evidence>
<dbReference type="InterPro" id="IPR043502">
    <property type="entry name" value="DNA/RNA_pol_sf"/>
</dbReference>
<evidence type="ECO:0000313" key="1">
    <source>
        <dbReference type="EMBL" id="GBN45093.1"/>
    </source>
</evidence>
<organism evidence="1 2">
    <name type="scientific">Araneus ventricosus</name>
    <name type="common">Orbweaver spider</name>
    <name type="synonym">Epeira ventricosa</name>
    <dbReference type="NCBI Taxonomy" id="182803"/>
    <lineage>
        <taxon>Eukaryota</taxon>
        <taxon>Metazoa</taxon>
        <taxon>Ecdysozoa</taxon>
        <taxon>Arthropoda</taxon>
        <taxon>Chelicerata</taxon>
        <taxon>Arachnida</taxon>
        <taxon>Araneae</taxon>
        <taxon>Araneomorphae</taxon>
        <taxon>Entelegynae</taxon>
        <taxon>Araneoidea</taxon>
        <taxon>Araneidae</taxon>
        <taxon>Araneus</taxon>
    </lineage>
</organism>
<reference evidence="1 2" key="1">
    <citation type="journal article" date="2019" name="Sci. Rep.">
        <title>Orb-weaving spider Araneus ventricosus genome elucidates the spidroin gene catalogue.</title>
        <authorList>
            <person name="Kono N."/>
            <person name="Nakamura H."/>
            <person name="Ohtoshi R."/>
            <person name="Moran D.A.P."/>
            <person name="Shinohara A."/>
            <person name="Yoshida Y."/>
            <person name="Fujiwara M."/>
            <person name="Mori M."/>
            <person name="Tomita M."/>
            <person name="Arakawa K."/>
        </authorList>
    </citation>
    <scope>NUCLEOTIDE SEQUENCE [LARGE SCALE GENOMIC DNA]</scope>
</reference>
<accession>A0A4Y2P279</accession>
<gene>
    <name evidence="1" type="ORF">AVEN_98142_1</name>
</gene>
<dbReference type="PANTHER" id="PTHR47331:SF1">
    <property type="entry name" value="GAG-LIKE PROTEIN"/>
    <property type="match status" value="1"/>
</dbReference>
<dbReference type="OrthoDB" id="6512919at2759"/>
<proteinExistence type="predicted"/>
<keyword evidence="2" id="KW-1185">Reference proteome</keyword>
<name>A0A4Y2P279_ARAVE</name>
<dbReference type="AlphaFoldDB" id="A0A4Y2P279"/>
<sequence>MVERMKALGFLCEYQEVFDDWERLKIIERIPENELKNEKCHYLPHRPVIKMQIETTKIRAVSDASACEKGKPSLNHCLFKGINLIELIPDVIDRFRTYPIGLSGDIEKAFLMLSVANQNREFLRFFYPCDEELVYRHSRVVFGVSCSPFLLNASILYLLDNSPPEFDDMVEKLNGSFYVDNCLTGVNDPCDQASFIERA</sequence>
<dbReference type="Proteomes" id="UP000499080">
    <property type="component" value="Unassembled WGS sequence"/>
</dbReference>
<dbReference type="PANTHER" id="PTHR47331">
    <property type="entry name" value="PHD-TYPE DOMAIN-CONTAINING PROTEIN"/>
    <property type="match status" value="1"/>
</dbReference>
<comment type="caution">
    <text evidence="1">The sequence shown here is derived from an EMBL/GenBank/DDBJ whole genome shotgun (WGS) entry which is preliminary data.</text>
</comment>
<protein>
    <recommendedName>
        <fullName evidence="3">Reverse transcriptase domain-containing protein</fullName>
    </recommendedName>
</protein>
<dbReference type="EMBL" id="BGPR01010244">
    <property type="protein sequence ID" value="GBN45093.1"/>
    <property type="molecule type" value="Genomic_DNA"/>
</dbReference>